<dbReference type="CDD" id="cd06465">
    <property type="entry name" value="p23_hB-ind1_like"/>
    <property type="match status" value="1"/>
</dbReference>
<evidence type="ECO:0000313" key="4">
    <source>
        <dbReference type="Proteomes" id="UP000828390"/>
    </source>
</evidence>
<dbReference type="GO" id="GO:0005634">
    <property type="term" value="C:nucleus"/>
    <property type="evidence" value="ECO:0007669"/>
    <property type="project" value="TreeGrafter"/>
</dbReference>
<dbReference type="EMBL" id="JAIWYP010000013">
    <property type="protein sequence ID" value="KAH3716899.1"/>
    <property type="molecule type" value="Genomic_DNA"/>
</dbReference>
<reference evidence="3" key="2">
    <citation type="submission" date="2020-11" db="EMBL/GenBank/DDBJ databases">
        <authorList>
            <person name="McCartney M.A."/>
            <person name="Auch B."/>
            <person name="Kono T."/>
            <person name="Mallez S."/>
            <person name="Becker A."/>
            <person name="Gohl D.M."/>
            <person name="Silverstein K.A.T."/>
            <person name="Koren S."/>
            <person name="Bechman K.B."/>
            <person name="Herman A."/>
            <person name="Abrahante J.E."/>
            <person name="Garbe J."/>
        </authorList>
    </citation>
    <scope>NUCLEOTIDE SEQUENCE</scope>
    <source>
        <strain evidence="3">Duluth1</strain>
        <tissue evidence="3">Whole animal</tissue>
    </source>
</reference>
<dbReference type="InterPro" id="IPR007052">
    <property type="entry name" value="CS_dom"/>
</dbReference>
<organism evidence="3 4">
    <name type="scientific">Dreissena polymorpha</name>
    <name type="common">Zebra mussel</name>
    <name type="synonym">Mytilus polymorpha</name>
    <dbReference type="NCBI Taxonomy" id="45954"/>
    <lineage>
        <taxon>Eukaryota</taxon>
        <taxon>Metazoa</taxon>
        <taxon>Spiralia</taxon>
        <taxon>Lophotrochozoa</taxon>
        <taxon>Mollusca</taxon>
        <taxon>Bivalvia</taxon>
        <taxon>Autobranchia</taxon>
        <taxon>Heteroconchia</taxon>
        <taxon>Euheterodonta</taxon>
        <taxon>Imparidentia</taxon>
        <taxon>Neoheterodontei</taxon>
        <taxon>Myida</taxon>
        <taxon>Dreissenoidea</taxon>
        <taxon>Dreissenidae</taxon>
        <taxon>Dreissena</taxon>
    </lineage>
</organism>
<dbReference type="GO" id="GO:0006457">
    <property type="term" value="P:protein folding"/>
    <property type="evidence" value="ECO:0007669"/>
    <property type="project" value="TreeGrafter"/>
</dbReference>
<sequence>MADHTEHAKIPNVTWAQRNDVVYLTICLEDCKNPAIELTEQKLKFSGKGGTNKELYEITIEFFKEVNPQESKYGVKARNVAFVIKKKEPSGTYWPQLLKDHKKASTGSWKKTAVSYKNGPRN</sequence>
<dbReference type="GO" id="GO:0051879">
    <property type="term" value="F:Hsp90 protein binding"/>
    <property type="evidence" value="ECO:0007669"/>
    <property type="project" value="InterPro"/>
</dbReference>
<dbReference type="Proteomes" id="UP000828390">
    <property type="component" value="Unassembled WGS sequence"/>
</dbReference>
<gene>
    <name evidence="3" type="ORF">DPMN_059632</name>
</gene>
<feature type="domain" description="CS" evidence="2">
    <location>
        <begin position="8"/>
        <end position="98"/>
    </location>
</feature>
<proteinExistence type="inferred from homology"/>
<evidence type="ECO:0000313" key="3">
    <source>
        <dbReference type="EMBL" id="KAH3716899.1"/>
    </source>
</evidence>
<evidence type="ECO:0000256" key="1">
    <source>
        <dbReference type="ARBA" id="ARBA00025733"/>
    </source>
</evidence>
<reference evidence="3" key="1">
    <citation type="journal article" date="2019" name="bioRxiv">
        <title>The Genome of the Zebra Mussel, Dreissena polymorpha: A Resource for Invasive Species Research.</title>
        <authorList>
            <person name="McCartney M.A."/>
            <person name="Auch B."/>
            <person name="Kono T."/>
            <person name="Mallez S."/>
            <person name="Zhang Y."/>
            <person name="Obille A."/>
            <person name="Becker A."/>
            <person name="Abrahante J.E."/>
            <person name="Garbe J."/>
            <person name="Badalamenti J.P."/>
            <person name="Herman A."/>
            <person name="Mangelson H."/>
            <person name="Liachko I."/>
            <person name="Sullivan S."/>
            <person name="Sone E.D."/>
            <person name="Koren S."/>
            <person name="Silverstein K.A.T."/>
            <person name="Beckman K.B."/>
            <person name="Gohl D.M."/>
        </authorList>
    </citation>
    <scope>NUCLEOTIDE SEQUENCE</scope>
    <source>
        <strain evidence="3">Duluth1</strain>
        <tissue evidence="3">Whole animal</tissue>
    </source>
</reference>
<dbReference type="AlphaFoldDB" id="A0A9D4HGT2"/>
<dbReference type="InterPro" id="IPR008978">
    <property type="entry name" value="HSP20-like_chaperone"/>
</dbReference>
<dbReference type="SUPFAM" id="SSF49764">
    <property type="entry name" value="HSP20-like chaperones"/>
    <property type="match status" value="1"/>
</dbReference>
<dbReference type="PANTHER" id="PTHR22932:SF1">
    <property type="entry name" value="CO-CHAPERONE PROTEIN DAF-41"/>
    <property type="match status" value="1"/>
</dbReference>
<dbReference type="Gene3D" id="2.60.40.790">
    <property type="match status" value="1"/>
</dbReference>
<dbReference type="GO" id="GO:0051131">
    <property type="term" value="P:chaperone-mediated protein complex assembly"/>
    <property type="evidence" value="ECO:0007669"/>
    <property type="project" value="TreeGrafter"/>
</dbReference>
<dbReference type="GO" id="GO:0051087">
    <property type="term" value="F:protein-folding chaperone binding"/>
    <property type="evidence" value="ECO:0007669"/>
    <property type="project" value="TreeGrafter"/>
</dbReference>
<dbReference type="PROSITE" id="PS51203">
    <property type="entry name" value="CS"/>
    <property type="match status" value="1"/>
</dbReference>
<dbReference type="PANTHER" id="PTHR22932">
    <property type="entry name" value="TELOMERASE-BINDING PROTEIN P23 HSP90 CO-CHAPERONE"/>
    <property type="match status" value="1"/>
</dbReference>
<comment type="caution">
    <text evidence="3">The sequence shown here is derived from an EMBL/GenBank/DDBJ whole genome shotgun (WGS) entry which is preliminary data.</text>
</comment>
<comment type="similarity">
    <text evidence="1">Belongs to the p23/wos2 family.</text>
</comment>
<evidence type="ECO:0000259" key="2">
    <source>
        <dbReference type="PROSITE" id="PS51203"/>
    </source>
</evidence>
<dbReference type="FunFam" id="2.60.40.790:FF:000013">
    <property type="entry name" value="Very-long-chain (3R)-3-hydroxyacyl-CoA dehydratase"/>
    <property type="match status" value="1"/>
</dbReference>
<accession>A0A9D4HGT2</accession>
<protein>
    <recommendedName>
        <fullName evidence="2">CS domain-containing protein</fullName>
    </recommendedName>
</protein>
<dbReference type="Pfam" id="PF04969">
    <property type="entry name" value="CS"/>
    <property type="match status" value="1"/>
</dbReference>
<dbReference type="InterPro" id="IPR045250">
    <property type="entry name" value="p23-like"/>
</dbReference>
<name>A0A9D4HGT2_DREPO</name>
<keyword evidence="4" id="KW-1185">Reference proteome</keyword>
<dbReference type="GO" id="GO:0005829">
    <property type="term" value="C:cytosol"/>
    <property type="evidence" value="ECO:0007669"/>
    <property type="project" value="TreeGrafter"/>
</dbReference>